<dbReference type="Pfam" id="PF02661">
    <property type="entry name" value="Fic"/>
    <property type="match status" value="1"/>
</dbReference>
<dbReference type="OrthoDB" id="9802752at2"/>
<dbReference type="GO" id="GO:0016301">
    <property type="term" value="F:kinase activity"/>
    <property type="evidence" value="ECO:0007669"/>
    <property type="project" value="InterPro"/>
</dbReference>
<dbReference type="PROSITE" id="PS51459">
    <property type="entry name" value="FIDO"/>
    <property type="match status" value="1"/>
</dbReference>
<accession>A0A1G9HQE7</accession>
<sequence>MKYLSESQIIEINRRAIELYSSKEPIGVVDSNALNMIVEQPKQHVFGEEQYPTIIDKAAFIYQRLVLKHVFINANKRTAFYALNIFLEMNNHTLEVGTDEAVAFTVKIATDTLSDTEVKEWISKYMK</sequence>
<dbReference type="PANTHER" id="PTHR39426:SF1">
    <property type="entry name" value="HOMOLOGY TO DEATH-ON-CURING PROTEIN OF PHAGE P1"/>
    <property type="match status" value="1"/>
</dbReference>
<dbReference type="RefSeq" id="WP_092987553.1">
    <property type="nucleotide sequence ID" value="NZ_FNFY01000025.1"/>
</dbReference>
<protein>
    <submittedName>
        <fullName evidence="2">Death on curing protein</fullName>
    </submittedName>
</protein>
<gene>
    <name evidence="2" type="ORF">SAMN05216216_12530</name>
</gene>
<keyword evidence="3" id="KW-1185">Reference proteome</keyword>
<dbReference type="EMBL" id="FNFY01000025">
    <property type="protein sequence ID" value="SDL14763.1"/>
    <property type="molecule type" value="Genomic_DNA"/>
</dbReference>
<proteinExistence type="predicted"/>
<dbReference type="SUPFAM" id="SSF140931">
    <property type="entry name" value="Fic-like"/>
    <property type="match status" value="1"/>
</dbReference>
<dbReference type="PANTHER" id="PTHR39426">
    <property type="entry name" value="HOMOLOGY TO DEATH-ON-CURING PROTEIN OF PHAGE P1"/>
    <property type="match status" value="1"/>
</dbReference>
<dbReference type="InterPro" id="IPR003812">
    <property type="entry name" value="Fido"/>
</dbReference>
<name>A0A1G9HQE7_9BACL</name>
<dbReference type="InterPro" id="IPR006440">
    <property type="entry name" value="Doc"/>
</dbReference>
<reference evidence="3" key="1">
    <citation type="submission" date="2016-10" db="EMBL/GenBank/DDBJ databases">
        <authorList>
            <person name="Varghese N."/>
            <person name="Submissions S."/>
        </authorList>
    </citation>
    <scope>NUCLEOTIDE SEQUENCE [LARGE SCALE GENOMIC DNA]</scope>
    <source>
        <strain evidence="3">CGMCC 1.8895</strain>
    </source>
</reference>
<dbReference type="InterPro" id="IPR036597">
    <property type="entry name" value="Fido-like_dom_sf"/>
</dbReference>
<feature type="domain" description="Fido" evidence="1">
    <location>
        <begin position="4"/>
        <end position="127"/>
    </location>
</feature>
<evidence type="ECO:0000313" key="3">
    <source>
        <dbReference type="Proteomes" id="UP000199008"/>
    </source>
</evidence>
<dbReference type="AlphaFoldDB" id="A0A1G9HQE7"/>
<dbReference type="NCBIfam" id="TIGR01550">
    <property type="entry name" value="DOC_P1"/>
    <property type="match status" value="1"/>
</dbReference>
<evidence type="ECO:0000259" key="1">
    <source>
        <dbReference type="PROSITE" id="PS51459"/>
    </source>
</evidence>
<dbReference type="Gene3D" id="1.20.120.1870">
    <property type="entry name" value="Fic/DOC protein, Fido domain"/>
    <property type="match status" value="1"/>
</dbReference>
<organism evidence="2 3">
    <name type="scientific">Lacicoccus qingdaonensis</name>
    <dbReference type="NCBI Taxonomy" id="576118"/>
    <lineage>
        <taxon>Bacteria</taxon>
        <taxon>Bacillati</taxon>
        <taxon>Bacillota</taxon>
        <taxon>Bacilli</taxon>
        <taxon>Bacillales</taxon>
        <taxon>Salinicoccaceae</taxon>
        <taxon>Lacicoccus</taxon>
    </lineage>
</organism>
<dbReference type="InterPro" id="IPR053737">
    <property type="entry name" value="Type_II_TA_Toxin"/>
</dbReference>
<dbReference type="Proteomes" id="UP000199008">
    <property type="component" value="Unassembled WGS sequence"/>
</dbReference>
<evidence type="ECO:0000313" key="2">
    <source>
        <dbReference type="EMBL" id="SDL14763.1"/>
    </source>
</evidence>
<dbReference type="STRING" id="576118.SAMN05216216_12530"/>